<proteinExistence type="predicted"/>
<dbReference type="PANTHER" id="PTHR43245:SF13">
    <property type="entry name" value="UDP-D-APIOSE_UDP-D-XYLOSE SYNTHASE 2"/>
    <property type="match status" value="1"/>
</dbReference>
<keyword evidence="3" id="KW-1185">Reference proteome</keyword>
<dbReference type="EMBL" id="JAYERP010000001">
    <property type="protein sequence ID" value="MEA3569420.1"/>
    <property type="molecule type" value="Genomic_DNA"/>
</dbReference>
<dbReference type="InterPro" id="IPR050177">
    <property type="entry name" value="Lipid_A_modif_metabolic_enz"/>
</dbReference>
<sequence length="296" mass="32585">MAKILVLGGSRYFGKRLVNLLASSGLHEITVATRGQTEVQFDSPVTQLRLDRTDEKSLQAAAEAGPWDLVYDNICFSPNEALAAVRAFKERVGKYILTSTLSVYKLGKSPLTEADFDPYHYELKLGDKQAFDYGEGKRLAEAAFFQQADFPVSALRIPIVLGPDDYTRRLHFHVEHVQQGLPIGVPNPDAAISFITSAETAKFLAWLGESELTGPINACSDGEITIGEIIRLIESITGKTALIERETAQEHRSPFGIPSSWVMDNTKAHEAGYRFEALDDWLSGLICHIAESGQKG</sequence>
<gene>
    <name evidence="2" type="ORF">U9M73_05335</name>
</gene>
<organism evidence="2 3">
    <name type="scientific">Paenibacillus phoenicis</name>
    <dbReference type="NCBI Taxonomy" id="554117"/>
    <lineage>
        <taxon>Bacteria</taxon>
        <taxon>Bacillati</taxon>
        <taxon>Bacillota</taxon>
        <taxon>Bacilli</taxon>
        <taxon>Bacillales</taxon>
        <taxon>Paenibacillaceae</taxon>
        <taxon>Paenibacillus</taxon>
    </lineage>
</organism>
<dbReference type="PANTHER" id="PTHR43245">
    <property type="entry name" value="BIFUNCTIONAL POLYMYXIN RESISTANCE PROTEIN ARNA"/>
    <property type="match status" value="1"/>
</dbReference>
<dbReference type="InterPro" id="IPR001509">
    <property type="entry name" value="Epimerase_deHydtase"/>
</dbReference>
<dbReference type="InterPro" id="IPR036291">
    <property type="entry name" value="NAD(P)-bd_dom_sf"/>
</dbReference>
<dbReference type="Gene3D" id="3.40.50.720">
    <property type="entry name" value="NAD(P)-binding Rossmann-like Domain"/>
    <property type="match status" value="1"/>
</dbReference>
<evidence type="ECO:0000313" key="2">
    <source>
        <dbReference type="EMBL" id="MEA3569420.1"/>
    </source>
</evidence>
<dbReference type="RefSeq" id="WP_009223156.1">
    <property type="nucleotide sequence ID" value="NZ_CBCSKM010000005.1"/>
</dbReference>
<evidence type="ECO:0000313" key="3">
    <source>
        <dbReference type="Proteomes" id="UP001292216"/>
    </source>
</evidence>
<reference evidence="2 3" key="1">
    <citation type="submission" date="2023-12" db="EMBL/GenBank/DDBJ databases">
        <title>Whole genome sequencing of Paenibacillus phoenicis isolated from the Phoenix Mars Lander spacecraft assembly facility.</title>
        <authorList>
            <person name="Garcia A."/>
            <person name="Venkateswaran K."/>
        </authorList>
    </citation>
    <scope>NUCLEOTIDE SEQUENCE [LARGE SCALE GENOMIC DNA]</scope>
    <source>
        <strain evidence="2 3">3PO2SA</strain>
    </source>
</reference>
<evidence type="ECO:0000259" key="1">
    <source>
        <dbReference type="Pfam" id="PF01370"/>
    </source>
</evidence>
<protein>
    <submittedName>
        <fullName evidence="2">NAD-dependent epimerase/dehydratase family protein</fullName>
    </submittedName>
</protein>
<name>A0ABU5PHQ3_9BACL</name>
<dbReference type="SUPFAM" id="SSF51735">
    <property type="entry name" value="NAD(P)-binding Rossmann-fold domains"/>
    <property type="match status" value="1"/>
</dbReference>
<accession>A0ABU5PHQ3</accession>
<dbReference type="Proteomes" id="UP001292216">
    <property type="component" value="Unassembled WGS sequence"/>
</dbReference>
<dbReference type="Pfam" id="PF01370">
    <property type="entry name" value="Epimerase"/>
    <property type="match status" value="1"/>
</dbReference>
<comment type="caution">
    <text evidence="2">The sequence shown here is derived from an EMBL/GenBank/DDBJ whole genome shotgun (WGS) entry which is preliminary data.</text>
</comment>
<feature type="domain" description="NAD-dependent epimerase/dehydratase" evidence="1">
    <location>
        <begin position="4"/>
        <end position="71"/>
    </location>
</feature>